<dbReference type="EMBL" id="CAXAMM010009657">
    <property type="protein sequence ID" value="CAK9020989.1"/>
    <property type="molecule type" value="Genomic_DNA"/>
</dbReference>
<evidence type="ECO:0000313" key="3">
    <source>
        <dbReference type="EMBL" id="CAK9020989.1"/>
    </source>
</evidence>
<feature type="region of interest" description="Disordered" evidence="2">
    <location>
        <begin position="305"/>
        <end position="346"/>
    </location>
</feature>
<name>A0ABP0K339_9DINO</name>
<proteinExistence type="predicted"/>
<keyword evidence="4" id="KW-1185">Reference proteome</keyword>
<feature type="coiled-coil region" evidence="1">
    <location>
        <begin position="112"/>
        <end position="139"/>
    </location>
</feature>
<evidence type="ECO:0000313" key="4">
    <source>
        <dbReference type="Proteomes" id="UP001642464"/>
    </source>
</evidence>
<gene>
    <name evidence="3" type="ORF">SCF082_LOCUS15140</name>
</gene>
<protein>
    <submittedName>
        <fullName evidence="3">Isoform 1</fullName>
    </submittedName>
</protein>
<accession>A0ABP0K339</accession>
<dbReference type="Proteomes" id="UP001642464">
    <property type="component" value="Unassembled WGS sequence"/>
</dbReference>
<keyword evidence="1" id="KW-0175">Coiled coil</keyword>
<evidence type="ECO:0000256" key="2">
    <source>
        <dbReference type="SAM" id="MobiDB-lite"/>
    </source>
</evidence>
<evidence type="ECO:0000256" key="1">
    <source>
        <dbReference type="SAM" id="Coils"/>
    </source>
</evidence>
<feature type="region of interest" description="Disordered" evidence="2">
    <location>
        <begin position="233"/>
        <end position="284"/>
    </location>
</feature>
<comment type="caution">
    <text evidence="3">The sequence shown here is derived from an EMBL/GenBank/DDBJ whole genome shotgun (WGS) entry which is preliminary data.</text>
</comment>
<organism evidence="3 4">
    <name type="scientific">Durusdinium trenchii</name>
    <dbReference type="NCBI Taxonomy" id="1381693"/>
    <lineage>
        <taxon>Eukaryota</taxon>
        <taxon>Sar</taxon>
        <taxon>Alveolata</taxon>
        <taxon>Dinophyceae</taxon>
        <taxon>Suessiales</taxon>
        <taxon>Symbiodiniaceae</taxon>
        <taxon>Durusdinium</taxon>
    </lineage>
</organism>
<sequence length="346" mass="38877">MALSLGTRVVVQRGRSEGTRGVVLDIDRDAGCCKVAFDENPSVPAKVAIRHLSPDLDSYRSTLWYSQDKLLDVRSDEALAEAIEACAQATSSFCSSTVREALARTAAPQFEKEQISQLSEQLSRRMTRLEQRMEAMDEAFRSREEVPHLREREKEELWSEQKRVMQDLRLQLEQRLGHLTGQVEDVTRLQSQLQADVQSLASKVPRQPEADYESALRKLTSNMEDIRSLMDVFPPYNNQNRLDKTEASPVQTSPRRSSQASSPPPGHMSTIATSPRTWSEPLPSVTCRTCQSTFPPDANFCRKCGCSRRSALGPVPPGERGERERSPSSQAIRLGSSPRGFSWQLR</sequence>
<reference evidence="3 4" key="1">
    <citation type="submission" date="2024-02" db="EMBL/GenBank/DDBJ databases">
        <authorList>
            <person name="Chen Y."/>
            <person name="Shah S."/>
            <person name="Dougan E. K."/>
            <person name="Thang M."/>
            <person name="Chan C."/>
        </authorList>
    </citation>
    <scope>NUCLEOTIDE SEQUENCE [LARGE SCALE GENOMIC DNA]</scope>
</reference>